<sequence>MYILEGSVLLILRREFRIRMEYNSRKSVVVAISSYTISRGVDKLFMSPSHRHSMQNARCMVVYAIDLFEPSLYRKRIIGRYRDTTEGTCKIYNCESPIQVQQHHQLPIGLVVGRVHEMSSEKVLAIDLAQWVCDCGHFQVEQLPCFHVIACCAKCLDWQVYVNYMYKMSEIHKVYRMEFASLSDPETWPSYTGLTMVANPALRQI</sequence>
<reference evidence="3 4" key="1">
    <citation type="submission" date="2019-01" db="EMBL/GenBank/DDBJ databases">
        <title>Sequencing of cultivated peanut Arachis hypogaea provides insights into genome evolution and oil improvement.</title>
        <authorList>
            <person name="Chen X."/>
        </authorList>
    </citation>
    <scope>NUCLEOTIDE SEQUENCE [LARGE SCALE GENOMIC DNA]</scope>
    <source>
        <strain evidence="4">cv. Fuhuasheng</strain>
        <tissue evidence="3">Leaves</tissue>
    </source>
</reference>
<dbReference type="GO" id="GO:0008270">
    <property type="term" value="F:zinc ion binding"/>
    <property type="evidence" value="ECO:0007669"/>
    <property type="project" value="UniProtKB-KW"/>
</dbReference>
<protein>
    <recommendedName>
        <fullName evidence="2">SWIM-type domain-containing protein</fullName>
    </recommendedName>
</protein>
<evidence type="ECO:0000256" key="1">
    <source>
        <dbReference type="PROSITE-ProRule" id="PRU00325"/>
    </source>
</evidence>
<evidence type="ECO:0000313" key="3">
    <source>
        <dbReference type="EMBL" id="RYR33743.1"/>
    </source>
</evidence>
<dbReference type="EMBL" id="SDMP01000010">
    <property type="protein sequence ID" value="RYR33743.1"/>
    <property type="molecule type" value="Genomic_DNA"/>
</dbReference>
<keyword evidence="1" id="KW-0479">Metal-binding</keyword>
<dbReference type="InterPro" id="IPR007527">
    <property type="entry name" value="Znf_SWIM"/>
</dbReference>
<feature type="domain" description="SWIM-type" evidence="2">
    <location>
        <begin position="124"/>
        <end position="156"/>
    </location>
</feature>
<dbReference type="Proteomes" id="UP000289738">
    <property type="component" value="Chromosome A10"/>
</dbReference>
<keyword evidence="4" id="KW-1185">Reference proteome</keyword>
<dbReference type="PROSITE" id="PS50966">
    <property type="entry name" value="ZF_SWIM"/>
    <property type="match status" value="1"/>
</dbReference>
<dbReference type="AlphaFoldDB" id="A0A445B4Y9"/>
<evidence type="ECO:0000259" key="2">
    <source>
        <dbReference type="PROSITE" id="PS50966"/>
    </source>
</evidence>
<evidence type="ECO:0000313" key="4">
    <source>
        <dbReference type="Proteomes" id="UP000289738"/>
    </source>
</evidence>
<proteinExistence type="predicted"/>
<comment type="caution">
    <text evidence="3">The sequence shown here is derived from an EMBL/GenBank/DDBJ whole genome shotgun (WGS) entry which is preliminary data.</text>
</comment>
<keyword evidence="1" id="KW-0862">Zinc</keyword>
<gene>
    <name evidence="3" type="ORF">Ahy_A10g048369</name>
</gene>
<name>A0A445B4Y9_ARAHY</name>
<keyword evidence="1" id="KW-0863">Zinc-finger</keyword>
<organism evidence="3 4">
    <name type="scientific">Arachis hypogaea</name>
    <name type="common">Peanut</name>
    <dbReference type="NCBI Taxonomy" id="3818"/>
    <lineage>
        <taxon>Eukaryota</taxon>
        <taxon>Viridiplantae</taxon>
        <taxon>Streptophyta</taxon>
        <taxon>Embryophyta</taxon>
        <taxon>Tracheophyta</taxon>
        <taxon>Spermatophyta</taxon>
        <taxon>Magnoliopsida</taxon>
        <taxon>eudicotyledons</taxon>
        <taxon>Gunneridae</taxon>
        <taxon>Pentapetalae</taxon>
        <taxon>rosids</taxon>
        <taxon>fabids</taxon>
        <taxon>Fabales</taxon>
        <taxon>Fabaceae</taxon>
        <taxon>Papilionoideae</taxon>
        <taxon>50 kb inversion clade</taxon>
        <taxon>dalbergioids sensu lato</taxon>
        <taxon>Dalbergieae</taxon>
        <taxon>Pterocarpus clade</taxon>
        <taxon>Arachis</taxon>
    </lineage>
</organism>
<accession>A0A445B4Y9</accession>